<protein>
    <submittedName>
        <fullName evidence="1">Uncharacterized protein</fullName>
    </submittedName>
</protein>
<gene>
    <name evidence="1" type="ORF">HUJ06_014966</name>
</gene>
<sequence length="28" mass="3353">MKAENQSIDWLYMIILGAYYDAFINLQK</sequence>
<proteinExistence type="predicted"/>
<evidence type="ECO:0000313" key="2">
    <source>
        <dbReference type="Proteomes" id="UP000607653"/>
    </source>
</evidence>
<name>A0A822Z7Y1_NELNU</name>
<reference evidence="1 2" key="1">
    <citation type="journal article" date="2020" name="Mol. Biol. Evol.">
        <title>Distinct Expression and Methylation Patterns for Genes with Different Fates following a Single Whole-Genome Duplication in Flowering Plants.</title>
        <authorList>
            <person name="Shi T."/>
            <person name="Rahmani R.S."/>
            <person name="Gugger P.F."/>
            <person name="Wang M."/>
            <person name="Li H."/>
            <person name="Zhang Y."/>
            <person name="Li Z."/>
            <person name="Wang Q."/>
            <person name="Van de Peer Y."/>
            <person name="Marchal K."/>
            <person name="Chen J."/>
        </authorList>
    </citation>
    <scope>NUCLEOTIDE SEQUENCE [LARGE SCALE GENOMIC DNA]</scope>
    <source>
        <tissue evidence="1">Leaf</tissue>
    </source>
</reference>
<dbReference type="Proteomes" id="UP000607653">
    <property type="component" value="Unassembled WGS sequence"/>
</dbReference>
<dbReference type="EMBL" id="DUZY01000005">
    <property type="protein sequence ID" value="DAD40643.1"/>
    <property type="molecule type" value="Genomic_DNA"/>
</dbReference>
<accession>A0A822Z7Y1</accession>
<comment type="caution">
    <text evidence="1">The sequence shown here is derived from an EMBL/GenBank/DDBJ whole genome shotgun (WGS) entry which is preliminary data.</text>
</comment>
<keyword evidence="2" id="KW-1185">Reference proteome</keyword>
<evidence type="ECO:0000313" key="1">
    <source>
        <dbReference type="EMBL" id="DAD40643.1"/>
    </source>
</evidence>
<organism evidence="1 2">
    <name type="scientific">Nelumbo nucifera</name>
    <name type="common">Sacred lotus</name>
    <dbReference type="NCBI Taxonomy" id="4432"/>
    <lineage>
        <taxon>Eukaryota</taxon>
        <taxon>Viridiplantae</taxon>
        <taxon>Streptophyta</taxon>
        <taxon>Embryophyta</taxon>
        <taxon>Tracheophyta</taxon>
        <taxon>Spermatophyta</taxon>
        <taxon>Magnoliopsida</taxon>
        <taxon>Proteales</taxon>
        <taxon>Nelumbonaceae</taxon>
        <taxon>Nelumbo</taxon>
    </lineage>
</organism>
<dbReference type="AlphaFoldDB" id="A0A822Z7Y1"/>